<feature type="transmembrane region" description="Helical" evidence="1">
    <location>
        <begin position="7"/>
        <end position="30"/>
    </location>
</feature>
<protein>
    <submittedName>
        <fullName evidence="2">Uncharacterized protein</fullName>
    </submittedName>
</protein>
<feature type="transmembrane region" description="Helical" evidence="1">
    <location>
        <begin position="36"/>
        <end position="55"/>
    </location>
</feature>
<reference evidence="2 3" key="1">
    <citation type="submission" date="2021-03" db="EMBL/GenBank/DDBJ databases">
        <title>The first data on the complete genome of the tetrodotoxin-producing bacterium.</title>
        <authorList>
            <person name="Melnikova D.I."/>
            <person name="Nijland R."/>
            <person name="Magarlamov T.Y."/>
        </authorList>
    </citation>
    <scope>NUCLEOTIDE SEQUENCE [LARGE SCALE GENOMIC DNA]</scope>
    <source>
        <strain evidence="2 3">1839</strain>
    </source>
</reference>
<keyword evidence="3" id="KW-1185">Reference proteome</keyword>
<keyword evidence="1" id="KW-0812">Transmembrane</keyword>
<organism evidence="2 3">
    <name type="scientific">Cytobacillus gottheilii</name>
    <dbReference type="NCBI Taxonomy" id="859144"/>
    <lineage>
        <taxon>Bacteria</taxon>
        <taxon>Bacillati</taxon>
        <taxon>Bacillota</taxon>
        <taxon>Bacilli</taxon>
        <taxon>Bacillales</taxon>
        <taxon>Bacillaceae</taxon>
        <taxon>Cytobacillus</taxon>
    </lineage>
</organism>
<dbReference type="EMBL" id="CP071709">
    <property type="protein sequence ID" value="QVY60945.1"/>
    <property type="molecule type" value="Genomic_DNA"/>
</dbReference>
<dbReference type="Proteomes" id="UP000679247">
    <property type="component" value="Chromosome"/>
</dbReference>
<gene>
    <name evidence="2" type="ORF">J1899_18535</name>
</gene>
<accession>A0ABX8F9Y9</accession>
<dbReference type="RefSeq" id="WP_214475774.1">
    <property type="nucleotide sequence ID" value="NZ_CP071709.1"/>
</dbReference>
<name>A0ABX8F9Y9_9BACI</name>
<evidence type="ECO:0000256" key="1">
    <source>
        <dbReference type="SAM" id="Phobius"/>
    </source>
</evidence>
<keyword evidence="1" id="KW-0472">Membrane</keyword>
<sequence>MISNTQIIYLLVAFLFSIIVGGLLRIFYYSNRNRHYFIKVVNIIILQIALPIFAYRDIVNHKSEFIHEINRSDEFSVRKKKRLKKILSSSNFLIAVRIIWNSIWRFKHFLDSNIQLLNKFDEKYGEDRLLISFKLSKDKVVSPKDYKRFFFERYA</sequence>
<evidence type="ECO:0000313" key="2">
    <source>
        <dbReference type="EMBL" id="QVY60945.1"/>
    </source>
</evidence>
<keyword evidence="1" id="KW-1133">Transmembrane helix</keyword>
<evidence type="ECO:0000313" key="3">
    <source>
        <dbReference type="Proteomes" id="UP000679247"/>
    </source>
</evidence>
<proteinExistence type="predicted"/>